<evidence type="ECO:0000259" key="4">
    <source>
        <dbReference type="SMART" id="SM01257"/>
    </source>
</evidence>
<dbReference type="Pfam" id="PF14723">
    <property type="entry name" value="SSFA2_C"/>
    <property type="match status" value="1"/>
</dbReference>
<evidence type="ECO:0000256" key="2">
    <source>
        <dbReference type="SAM" id="Coils"/>
    </source>
</evidence>
<dbReference type="GO" id="GO:0005102">
    <property type="term" value="F:signaling receptor binding"/>
    <property type="evidence" value="ECO:0007669"/>
    <property type="project" value="InterPro"/>
</dbReference>
<keyword evidence="6" id="KW-1185">Reference proteome</keyword>
<feature type="region of interest" description="Disordered" evidence="3">
    <location>
        <begin position="1"/>
        <end position="112"/>
    </location>
</feature>
<feature type="compositionally biased region" description="Basic and acidic residues" evidence="3">
    <location>
        <begin position="348"/>
        <end position="363"/>
    </location>
</feature>
<dbReference type="PANTHER" id="PTHR17469:SF11">
    <property type="entry name" value="PROTEIN ITPRID2"/>
    <property type="match status" value="1"/>
</dbReference>
<keyword evidence="1 2" id="KW-0175">Coiled coil</keyword>
<evidence type="ECO:0000313" key="5">
    <source>
        <dbReference type="EMBL" id="CAG5865856.1"/>
    </source>
</evidence>
<dbReference type="InterPro" id="IPR029326">
    <property type="entry name" value="SSFA2_C"/>
</dbReference>
<feature type="compositionally biased region" description="Polar residues" evidence="3">
    <location>
        <begin position="900"/>
        <end position="910"/>
    </location>
</feature>
<protein>
    <submittedName>
        <fullName evidence="5">(Atlantic silverside) hypothetical protein</fullName>
    </submittedName>
</protein>
<feature type="coiled-coil region" evidence="2">
    <location>
        <begin position="1155"/>
        <end position="1186"/>
    </location>
</feature>
<sequence length="1362" mass="148557">MADMRRRAWAKSKDSSGQESKPEHCEPQQSQTNGDQEKPSQEPGQVQNKIASWLVECRTPLGASLDDQSPSPSKGAPKNGCSFEDDLSLGAEADHLQSTNNKPESCFGLAADQKRSRYKEKGRSMNSTGSGKSSTVSSVSELLDLYEEDPEEILLNLGFGREEPDLSAKIPSRFFNGSSSARGIDIKVYLGAQLQRMELENPNYALTSRFRQIEVLTTVANEFFQLYSQVSGQPVPRISSKELGNYSNRTKGQFVVQVSVEYLRGTSGEGEGGGGESGGGGAREQSPPLKRSNSARNVANLLKKTISKHNLLGSASESPEARSPGQHAQLNGQAASPDHPHLNGHAHTCPDPERRGTDSDHQAEVFSQKHIRRKENCSLATVAEESSADGETDRMIDISSEQNSTGAERQPESTGHHAAKQRTEDEGPRVAKEKGLTSTPSTLAPPQLAQLRTENADSFDMEEIQTNEDEALPHGTSRTNDLSRTVSQQSDSSGFAEEPSVDSNSYLKVQESCDSCDSETTVTSHPSQDLSTPHALDQAAFDLPDSRAEEVEPADVTGTGGRGSSKEEEALDGSLEHVVQYRAHHLPKTRPAGIHQDACNGKQVDDGDRIDPDTEPQPDGAQQSPSAFGQEPQMELQQTQNLSEREPPHGENLTETTTNTDRTQGAEAHVKPVVLDDSVSVYPAPPSPVLSALNRAKHNQLSRTGQNVNPQSNDALKTPGVGRGRRGIIPMKRSSSLPSSLLSPRVVSSVRIQFGQGQAVCTPPRYSLKYAQEAAEHKEEEMLEEKEEVDGGQSNCVSTLIINPGPNEKPPSTIPPKPIPHHLLRSSHSLQSSSPPPDWSPGANTLSWSTQSVPDLSSAQQHPRQFQQSMSTSQTQTQQGWNPHQMMIPNPSPSPVFSDPNPSLGSNSNPYPHPQHPYATSPNLFNQNNISLNHFSSLTSLHNPPPPTVPPHCSLTNLHQQASTSPHFHRGTPTMHHPSYNHPYSQQSPYHTPPQIASPYLGYHGYHLSPHTAFAHPSTQYPPVAPEHSLHPGLAHSAPGFLTNLGSSPNPGLTPPAAPGSGPGHFPSSTEMQLRRVLHDIRGTVHSLSQSQDNTPDALGDHRATTPSYQSLAEFQQKRRSLNVFRNQMMDLELSIMQQQALVYKHLSPIDRMEAEQLQSLRSAVREELQELEQQLEDRLIGLTQHPQRRGLHRGSSFDSLSTASALRAMEPVSDLLREQFLLQSELGYDGHGPSTNPSTRSTSPVRGEREAKHRQGLYRASINITPAPPSRPNAHPEEGEEEEKLRDIEGAEVREGGGALGEKDAPQSQEAAGNFKAENFQQLIREIRESVAQEVRREIYSELLAAASPRGSPLPARQHPL</sequence>
<feature type="compositionally biased region" description="Polar residues" evidence="3">
    <location>
        <begin position="954"/>
        <end position="966"/>
    </location>
</feature>
<feature type="compositionally biased region" description="Basic and acidic residues" evidence="3">
    <location>
        <begin position="603"/>
        <end position="612"/>
    </location>
</feature>
<dbReference type="PANTHER" id="PTHR17469">
    <property type="entry name" value="SPERM SPECIFIC ANTIGEN 2-RELATED"/>
    <property type="match status" value="1"/>
</dbReference>
<feature type="compositionally biased region" description="Low complexity" evidence="3">
    <location>
        <begin position="654"/>
        <end position="663"/>
    </location>
</feature>
<evidence type="ECO:0000256" key="3">
    <source>
        <dbReference type="SAM" id="MobiDB-lite"/>
    </source>
</evidence>
<feature type="region of interest" description="Disordered" evidence="3">
    <location>
        <begin position="313"/>
        <end position="670"/>
    </location>
</feature>
<gene>
    <name evidence="5" type="ORF">MMEN_LOCUS2504</name>
</gene>
<dbReference type="OrthoDB" id="1924287at2759"/>
<feature type="compositionally biased region" description="Polar residues" evidence="3">
    <location>
        <begin position="501"/>
        <end position="531"/>
    </location>
</feature>
<dbReference type="InterPro" id="IPR029325">
    <property type="entry name" value="ITPR-bd"/>
</dbReference>
<dbReference type="Pfam" id="PF14722">
    <property type="entry name" value="KRAP_IP3R_bind"/>
    <property type="match status" value="1"/>
</dbReference>
<feature type="compositionally biased region" description="Basic and acidic residues" evidence="3">
    <location>
        <begin position="409"/>
        <end position="435"/>
    </location>
</feature>
<feature type="compositionally biased region" description="Low complexity" evidence="3">
    <location>
        <begin position="733"/>
        <end position="742"/>
    </location>
</feature>
<dbReference type="Proteomes" id="UP000677803">
    <property type="component" value="Unassembled WGS sequence"/>
</dbReference>
<feature type="compositionally biased region" description="Acidic residues" evidence="3">
    <location>
        <begin position="457"/>
        <end position="470"/>
    </location>
</feature>
<organism evidence="5 6">
    <name type="scientific">Menidia menidia</name>
    <name type="common">Atlantic silverside</name>
    <dbReference type="NCBI Taxonomy" id="238744"/>
    <lineage>
        <taxon>Eukaryota</taxon>
        <taxon>Metazoa</taxon>
        <taxon>Chordata</taxon>
        <taxon>Craniata</taxon>
        <taxon>Vertebrata</taxon>
        <taxon>Euteleostomi</taxon>
        <taxon>Actinopterygii</taxon>
        <taxon>Neopterygii</taxon>
        <taxon>Teleostei</taxon>
        <taxon>Neoteleostei</taxon>
        <taxon>Acanthomorphata</taxon>
        <taxon>Ovalentaria</taxon>
        <taxon>Atherinomorphae</taxon>
        <taxon>Atheriniformes</taxon>
        <taxon>Atherinopsidae</taxon>
        <taxon>Menidiinae</taxon>
        <taxon>Menidia</taxon>
    </lineage>
</organism>
<feature type="compositionally biased region" description="Basic and acidic residues" evidence="3">
    <location>
        <begin position="1"/>
        <end position="26"/>
    </location>
</feature>
<feature type="compositionally biased region" description="Polar residues" evidence="3">
    <location>
        <begin position="476"/>
        <end position="493"/>
    </location>
</feature>
<feature type="region of interest" description="Disordered" evidence="3">
    <location>
        <begin position="699"/>
        <end position="742"/>
    </location>
</feature>
<feature type="compositionally biased region" description="Low complexity" evidence="3">
    <location>
        <begin position="865"/>
        <end position="879"/>
    </location>
</feature>
<feature type="compositionally biased region" description="Polar residues" evidence="3">
    <location>
        <begin position="701"/>
        <end position="715"/>
    </location>
</feature>
<name>A0A8S4AJZ2_9TELE</name>
<evidence type="ECO:0000313" key="6">
    <source>
        <dbReference type="Proteomes" id="UP000677803"/>
    </source>
</evidence>
<feature type="compositionally biased region" description="Polar residues" evidence="3">
    <location>
        <begin position="918"/>
        <end position="942"/>
    </location>
</feature>
<feature type="compositionally biased region" description="Gly residues" evidence="3">
    <location>
        <begin position="267"/>
        <end position="282"/>
    </location>
</feature>
<evidence type="ECO:0000256" key="1">
    <source>
        <dbReference type="ARBA" id="ARBA00023054"/>
    </source>
</evidence>
<feature type="region of interest" description="Disordered" evidence="3">
    <location>
        <begin position="777"/>
        <end position="976"/>
    </location>
</feature>
<feature type="compositionally biased region" description="Pro residues" evidence="3">
    <location>
        <begin position="807"/>
        <end position="818"/>
    </location>
</feature>
<feature type="compositionally biased region" description="Polar residues" evidence="3">
    <location>
        <begin position="842"/>
        <end position="864"/>
    </location>
</feature>
<feature type="region of interest" description="Disordered" evidence="3">
    <location>
        <begin position="1227"/>
        <end position="1315"/>
    </location>
</feature>
<feature type="compositionally biased region" description="Acidic residues" evidence="3">
    <location>
        <begin position="781"/>
        <end position="790"/>
    </location>
</feature>
<feature type="compositionally biased region" description="Polar residues" evidence="3">
    <location>
        <begin position="792"/>
        <end position="801"/>
    </location>
</feature>
<feature type="region of interest" description="Disordered" evidence="3">
    <location>
        <begin position="1045"/>
        <end position="1065"/>
    </location>
</feature>
<feature type="compositionally biased region" description="Basic and acidic residues" evidence="3">
    <location>
        <begin position="1284"/>
        <end position="1306"/>
    </location>
</feature>
<feature type="domain" description="ITPR-interacting" evidence="4">
    <location>
        <begin position="117"/>
        <end position="310"/>
    </location>
</feature>
<feature type="region of interest" description="Disordered" evidence="3">
    <location>
        <begin position="265"/>
        <end position="294"/>
    </location>
</feature>
<reference evidence="5" key="1">
    <citation type="submission" date="2021-05" db="EMBL/GenBank/DDBJ databases">
        <authorList>
            <person name="Tigano A."/>
        </authorList>
    </citation>
    <scope>NUCLEOTIDE SEQUENCE</scope>
</reference>
<dbReference type="EMBL" id="CAJRST010001113">
    <property type="protein sequence ID" value="CAG5865856.1"/>
    <property type="molecule type" value="Genomic_DNA"/>
</dbReference>
<accession>A0A8S4AJZ2</accession>
<feature type="compositionally biased region" description="Low complexity" evidence="3">
    <location>
        <begin position="1234"/>
        <end position="1245"/>
    </location>
</feature>
<dbReference type="SMART" id="SM01257">
    <property type="entry name" value="KRAP_IP3R_bind"/>
    <property type="match status" value="1"/>
</dbReference>
<comment type="caution">
    <text evidence="5">The sequence shown here is derived from an EMBL/GenBank/DDBJ whole genome shotgun (WGS) entry which is preliminary data.</text>
</comment>
<dbReference type="InterPro" id="IPR043444">
    <property type="entry name" value="TESPA1-like"/>
</dbReference>
<proteinExistence type="predicted"/>